<dbReference type="InterPro" id="IPR009057">
    <property type="entry name" value="Homeodomain-like_sf"/>
</dbReference>
<dbReference type="EMBL" id="QOIL01000005">
    <property type="protein sequence ID" value="RCG31451.1"/>
    <property type="molecule type" value="Genomic_DNA"/>
</dbReference>
<dbReference type="InterPro" id="IPR049445">
    <property type="entry name" value="TetR_SbtR-like_C"/>
</dbReference>
<keyword evidence="1" id="KW-0805">Transcription regulation</keyword>
<dbReference type="Pfam" id="PF21597">
    <property type="entry name" value="TetR_C_43"/>
    <property type="match status" value="1"/>
</dbReference>
<dbReference type="SUPFAM" id="SSF48498">
    <property type="entry name" value="Tetracyclin repressor-like, C-terminal domain"/>
    <property type="match status" value="1"/>
</dbReference>
<dbReference type="Proteomes" id="UP000253094">
    <property type="component" value="Unassembled WGS sequence"/>
</dbReference>
<evidence type="ECO:0000256" key="3">
    <source>
        <dbReference type="ARBA" id="ARBA00023163"/>
    </source>
</evidence>
<reference evidence="6 7" key="1">
    <citation type="submission" date="2018-06" db="EMBL/GenBank/DDBJ databases">
        <title>Sphaerisporangium craniellae sp. nov., isolated from a marine sponge in the South China Sea.</title>
        <authorList>
            <person name="Li L."/>
        </authorList>
    </citation>
    <scope>NUCLEOTIDE SEQUENCE [LARGE SCALE GENOMIC DNA]</scope>
    <source>
        <strain evidence="6 7">CCTCC AA 208026</strain>
    </source>
</reference>
<dbReference type="AlphaFoldDB" id="A0A367FMF4"/>
<evidence type="ECO:0000256" key="1">
    <source>
        <dbReference type="ARBA" id="ARBA00023015"/>
    </source>
</evidence>
<dbReference type="PRINTS" id="PR00455">
    <property type="entry name" value="HTHTETR"/>
</dbReference>
<dbReference type="InterPro" id="IPR036271">
    <property type="entry name" value="Tet_transcr_reg_TetR-rel_C_sf"/>
</dbReference>
<evidence type="ECO:0000259" key="5">
    <source>
        <dbReference type="PROSITE" id="PS50977"/>
    </source>
</evidence>
<keyword evidence="3" id="KW-0804">Transcription</keyword>
<dbReference type="PROSITE" id="PS50977">
    <property type="entry name" value="HTH_TETR_2"/>
    <property type="match status" value="1"/>
</dbReference>
<protein>
    <submittedName>
        <fullName evidence="6">TetR/AcrR family transcriptional regulator</fullName>
    </submittedName>
</protein>
<keyword evidence="7" id="KW-1185">Reference proteome</keyword>
<comment type="caution">
    <text evidence="6">The sequence shown here is derived from an EMBL/GenBank/DDBJ whole genome shotgun (WGS) entry which is preliminary data.</text>
</comment>
<keyword evidence="2 4" id="KW-0238">DNA-binding</keyword>
<dbReference type="PANTHER" id="PTHR30055">
    <property type="entry name" value="HTH-TYPE TRANSCRIPTIONAL REGULATOR RUTR"/>
    <property type="match status" value="1"/>
</dbReference>
<evidence type="ECO:0000256" key="2">
    <source>
        <dbReference type="ARBA" id="ARBA00023125"/>
    </source>
</evidence>
<dbReference type="OrthoDB" id="9795011at2"/>
<dbReference type="InterPro" id="IPR001647">
    <property type="entry name" value="HTH_TetR"/>
</dbReference>
<dbReference type="PANTHER" id="PTHR30055:SF234">
    <property type="entry name" value="HTH-TYPE TRANSCRIPTIONAL REGULATOR BETI"/>
    <property type="match status" value="1"/>
</dbReference>
<sequence>MRNRQLLLTVAARAFAEQGTGVSTAEIAQRAGIAKGTVFRHFPTKEDLIAAIMGEIIDDLVAAASRLSQAADPAAAVLEFMTYGIERLASNRGLCEVVGRPSLQQASVRAGIEHLCEVVEALADRARLQGAVREDITGVDIVLLLAGVHQTAAPVAQARPELWRRYLALVFDGIRARDALPLPCPLERLDFTGAGQVSTGGNDPH</sequence>
<evidence type="ECO:0000313" key="7">
    <source>
        <dbReference type="Proteomes" id="UP000253094"/>
    </source>
</evidence>
<dbReference type="GO" id="GO:0000976">
    <property type="term" value="F:transcription cis-regulatory region binding"/>
    <property type="evidence" value="ECO:0007669"/>
    <property type="project" value="TreeGrafter"/>
</dbReference>
<dbReference type="Gene3D" id="1.10.357.10">
    <property type="entry name" value="Tetracycline Repressor, domain 2"/>
    <property type="match status" value="1"/>
</dbReference>
<gene>
    <name evidence="6" type="ORF">DQ384_10935</name>
</gene>
<dbReference type="InterPro" id="IPR050109">
    <property type="entry name" value="HTH-type_TetR-like_transc_reg"/>
</dbReference>
<feature type="domain" description="HTH tetR-type" evidence="5">
    <location>
        <begin position="1"/>
        <end position="60"/>
    </location>
</feature>
<accession>A0A367FMF4</accession>
<evidence type="ECO:0000256" key="4">
    <source>
        <dbReference type="PROSITE-ProRule" id="PRU00335"/>
    </source>
</evidence>
<organism evidence="6 7">
    <name type="scientific">Sphaerisporangium album</name>
    <dbReference type="NCBI Taxonomy" id="509200"/>
    <lineage>
        <taxon>Bacteria</taxon>
        <taxon>Bacillati</taxon>
        <taxon>Actinomycetota</taxon>
        <taxon>Actinomycetes</taxon>
        <taxon>Streptosporangiales</taxon>
        <taxon>Streptosporangiaceae</taxon>
        <taxon>Sphaerisporangium</taxon>
    </lineage>
</organism>
<dbReference type="GO" id="GO:0003700">
    <property type="term" value="F:DNA-binding transcription factor activity"/>
    <property type="evidence" value="ECO:0007669"/>
    <property type="project" value="TreeGrafter"/>
</dbReference>
<dbReference type="Pfam" id="PF00440">
    <property type="entry name" value="TetR_N"/>
    <property type="match status" value="1"/>
</dbReference>
<feature type="DNA-binding region" description="H-T-H motif" evidence="4">
    <location>
        <begin position="23"/>
        <end position="42"/>
    </location>
</feature>
<evidence type="ECO:0000313" key="6">
    <source>
        <dbReference type="EMBL" id="RCG31451.1"/>
    </source>
</evidence>
<dbReference type="SUPFAM" id="SSF46689">
    <property type="entry name" value="Homeodomain-like"/>
    <property type="match status" value="1"/>
</dbReference>
<name>A0A367FMF4_9ACTN</name>
<proteinExistence type="predicted"/>